<dbReference type="Pfam" id="PF13882">
    <property type="entry name" value="Bravo_FIGEY"/>
    <property type="match status" value="1"/>
</dbReference>
<dbReference type="FunFam" id="2.60.40.10:FF:000363">
    <property type="entry name" value="neurofascin isoform X1"/>
    <property type="match status" value="1"/>
</dbReference>
<feature type="domain" description="Ig-like" evidence="16">
    <location>
        <begin position="31"/>
        <end position="119"/>
    </location>
</feature>
<keyword evidence="8 14" id="KW-1133">Transmembrane helix</keyword>
<keyword evidence="12" id="KW-0393">Immunoglobulin domain</keyword>
<dbReference type="InterPro" id="IPR003961">
    <property type="entry name" value="FN3_dom"/>
</dbReference>
<dbReference type="CDD" id="cd00063">
    <property type="entry name" value="FN3"/>
    <property type="match status" value="5"/>
</dbReference>
<dbReference type="Proteomes" id="UP000694569">
    <property type="component" value="Unplaced"/>
</dbReference>
<evidence type="ECO:0008006" key="20">
    <source>
        <dbReference type="Google" id="ProtNLM"/>
    </source>
</evidence>
<dbReference type="GeneTree" id="ENSGT00940000155419"/>
<sequence length="1264" mass="141837">MTQRSFWTFQFLVLLHVVCTIDVPLDLPQPPTITNQSAKNYIVDPRDNIIIECEAKGNPYPTFSWTRNGKFYNVAKDPKVSFRRHSGTLVIDIHGGGRPEDYEGEYQCFARNEHGVALSSKILLQVSKSPLWPKEKLDPVVVNEGASLILQCNPPHGLPPPVIFWMSSSMEPIAQDRRVSQGLNGDLYFSNVLRQDALTDYSCNARSHYTHTIQQKNAYSLKVLTKNSRNDSAIYFYTNLTIMYLARGVPERTPTFLLPTGTTSSKLVLRDEDLLLECIASGVPTPDIMWYKKGGELPSRKLKFENFNKTLRIVKVSEEDSGEYYCQSSNRMGSIRHTISVRVKAAPYWLDEPKNLILAPGENGRLVCRANGSPKPTIQWLMDGEPIVVPNPNFEVAGDTIIFREVQSGNSAVFQCNASNEHGYLLANAFISILDVPSRTLAPRNQLIRVIEYNRTQLDCPFFGSPIPTLRWFKNGQGSNLDGGNYRVHENGTLEINTVRKEDQGKYTCVATNILGKADNTVRLEVKEPTRIVKGPEDQIAKRGSTVRLDCRVRSDSSLRLTVTWMKDETQLYIGSRMKKEEDALTIFGVAEKDQGAYTCVAKTELDQDFAKAYLTILETSSSPTSRLTSALRDKPDPPMDLELTDEAERSIRLTWIPGDDNNSPITGFIVQFEEDRFQSGTWHNLVTVPGNVNSAVLSLSPYVSYKFRVLALNDLGSSTPSPSSERYQTSGASPEINPTDVRGAGTRKDNMEITWTPLNATQVYGPNLRYIVKWRQRNTGEPWSNVTVWTNRHVVWNTPVYTPYEIRVQAENEYGRAPEPSTVIGYSGEDYPKAAPTDIKLRIMNSTAISLTWARVAPASVQGQLQEYRAYYWRESSLLKGQWVSRKMQHQSFIGDRVRGIVSLLIPYSNYNLHMVAVNGRGDGPKSDVKEFTTPEGVPSAPKNVRVYEPSRETVVLEWGHPEHPNGNLTAYSLRYQAFNGSRSSRLISENLSPNQTKYTVQRTDSVSRYRFLLSGRTQVGAGEVVTVESLIKQDEASPTSATPGHAVWNVTALPNSHWANISWMHNLEPGSEFMVEYIDSNEIETRVPVKAHPPFIQLSDLVPGMTYRLRVYSREHPSVKSAFLTFETSSAYTKNQVDIATQGWFIGLMCAVALLVLILLIVCFIKRSRGGKYPVREKKEVALGAEGQKDEDGSFDYRFFGSDEDNKPLQGSQTSLDGTIKQQESDDSLVPYQHFHVLDSLICAGIPNTTLTLQDSSGTYSL</sequence>
<evidence type="ECO:0000256" key="4">
    <source>
        <dbReference type="ARBA" id="ARBA00022692"/>
    </source>
</evidence>
<dbReference type="InterPro" id="IPR007110">
    <property type="entry name" value="Ig-like_dom"/>
</dbReference>
<feature type="transmembrane region" description="Helical" evidence="14">
    <location>
        <begin position="1146"/>
        <end position="1167"/>
    </location>
</feature>
<protein>
    <recommendedName>
        <fullName evidence="20">Neurofascin</fullName>
    </recommendedName>
</protein>
<reference evidence="18" key="2">
    <citation type="submission" date="2025-09" db="UniProtKB">
        <authorList>
            <consortium name="Ensembl"/>
        </authorList>
    </citation>
    <scope>IDENTIFICATION</scope>
</reference>
<evidence type="ECO:0000256" key="5">
    <source>
        <dbReference type="ARBA" id="ARBA00022729"/>
    </source>
</evidence>
<dbReference type="FunFam" id="2.60.40.10:FF:000038">
    <property type="entry name" value="Neuronal cell adhesion molecule"/>
    <property type="match status" value="1"/>
</dbReference>
<dbReference type="Pfam" id="PF13927">
    <property type="entry name" value="Ig_3"/>
    <property type="match status" value="2"/>
</dbReference>
<evidence type="ECO:0000256" key="9">
    <source>
        <dbReference type="ARBA" id="ARBA00023136"/>
    </source>
</evidence>
<evidence type="ECO:0000256" key="11">
    <source>
        <dbReference type="ARBA" id="ARBA00023180"/>
    </source>
</evidence>
<keyword evidence="9 14" id="KW-0472">Membrane</keyword>
<keyword evidence="19" id="KW-1185">Reference proteome</keyword>
<feature type="signal peptide" evidence="15">
    <location>
        <begin position="1"/>
        <end position="20"/>
    </location>
</feature>
<reference evidence="18" key="1">
    <citation type="submission" date="2025-08" db="UniProtKB">
        <authorList>
            <consortium name="Ensembl"/>
        </authorList>
    </citation>
    <scope>IDENTIFICATION</scope>
</reference>
<dbReference type="SMART" id="SM00409">
    <property type="entry name" value="IG"/>
    <property type="match status" value="6"/>
</dbReference>
<keyword evidence="5 15" id="KW-0732">Signal</keyword>
<evidence type="ECO:0000256" key="1">
    <source>
        <dbReference type="ARBA" id="ARBA00004251"/>
    </source>
</evidence>
<dbReference type="FunFam" id="2.60.40.10:FF:000078">
    <property type="entry name" value="Neuronal cell adhesion molecule"/>
    <property type="match status" value="1"/>
</dbReference>
<keyword evidence="6" id="KW-0677">Repeat</keyword>
<feature type="domain" description="Ig-like" evidence="16">
    <location>
        <begin position="529"/>
        <end position="616"/>
    </location>
</feature>
<dbReference type="PANTHER" id="PTHR44170:SF12">
    <property type="entry name" value="NEUROFASCIN"/>
    <property type="match status" value="1"/>
</dbReference>
<feature type="compositionally biased region" description="Polar residues" evidence="13">
    <location>
        <begin position="719"/>
        <end position="733"/>
    </location>
</feature>
<dbReference type="Pfam" id="PF00041">
    <property type="entry name" value="fn3"/>
    <property type="match status" value="4"/>
</dbReference>
<dbReference type="FunFam" id="2.60.40.10:FF:000114">
    <property type="entry name" value="Neuronal cell adhesion molecule"/>
    <property type="match status" value="1"/>
</dbReference>
<keyword evidence="7" id="KW-0130">Cell adhesion</keyword>
<dbReference type="InterPro" id="IPR026966">
    <property type="entry name" value="Neurofascin/L1/NrCAM_C"/>
</dbReference>
<dbReference type="InterPro" id="IPR003598">
    <property type="entry name" value="Ig_sub2"/>
</dbReference>
<feature type="domain" description="Fibronectin type-III" evidence="17">
    <location>
        <begin position="836"/>
        <end position="938"/>
    </location>
</feature>
<dbReference type="Pfam" id="PF07679">
    <property type="entry name" value="I-set"/>
    <property type="match status" value="3"/>
</dbReference>
<dbReference type="InterPro" id="IPR036179">
    <property type="entry name" value="Ig-like_dom_sf"/>
</dbReference>
<dbReference type="GO" id="GO:0098632">
    <property type="term" value="F:cell-cell adhesion mediator activity"/>
    <property type="evidence" value="ECO:0007669"/>
    <property type="project" value="TreeGrafter"/>
</dbReference>
<evidence type="ECO:0000256" key="13">
    <source>
        <dbReference type="SAM" id="MobiDB-lite"/>
    </source>
</evidence>
<dbReference type="GO" id="GO:0005886">
    <property type="term" value="C:plasma membrane"/>
    <property type="evidence" value="ECO:0007669"/>
    <property type="project" value="UniProtKB-SubCell"/>
</dbReference>
<proteinExistence type="inferred from homology"/>
<dbReference type="AlphaFoldDB" id="A0A8C5LVL2"/>
<evidence type="ECO:0000259" key="16">
    <source>
        <dbReference type="PROSITE" id="PS50835"/>
    </source>
</evidence>
<keyword evidence="11" id="KW-0325">Glycoprotein</keyword>
<evidence type="ECO:0000256" key="10">
    <source>
        <dbReference type="ARBA" id="ARBA00023157"/>
    </source>
</evidence>
<evidence type="ECO:0000256" key="6">
    <source>
        <dbReference type="ARBA" id="ARBA00022737"/>
    </source>
</evidence>
<feature type="domain" description="Fibronectin type-III" evidence="17">
    <location>
        <begin position="638"/>
        <end position="733"/>
    </location>
</feature>
<dbReference type="SMART" id="SM00060">
    <property type="entry name" value="FN3"/>
    <property type="match status" value="5"/>
</dbReference>
<keyword evidence="10" id="KW-1015">Disulfide bond</keyword>
<dbReference type="CDD" id="cd05731">
    <property type="entry name" value="Ig3_L1-CAM_like"/>
    <property type="match status" value="1"/>
</dbReference>
<dbReference type="GO" id="GO:0030424">
    <property type="term" value="C:axon"/>
    <property type="evidence" value="ECO:0007669"/>
    <property type="project" value="TreeGrafter"/>
</dbReference>
<dbReference type="PROSITE" id="PS50835">
    <property type="entry name" value="IG_LIKE"/>
    <property type="match status" value="6"/>
</dbReference>
<dbReference type="InterPro" id="IPR036116">
    <property type="entry name" value="FN3_sf"/>
</dbReference>
<comment type="subcellular location">
    <subcellularLocation>
        <location evidence="1">Cell membrane</location>
        <topology evidence="1">Single-pass type I membrane protein</topology>
    </subcellularLocation>
</comment>
<evidence type="ECO:0000256" key="14">
    <source>
        <dbReference type="SAM" id="Phobius"/>
    </source>
</evidence>
<evidence type="ECO:0000256" key="12">
    <source>
        <dbReference type="ARBA" id="ARBA00023319"/>
    </source>
</evidence>
<evidence type="ECO:0000256" key="7">
    <source>
        <dbReference type="ARBA" id="ARBA00022889"/>
    </source>
</evidence>
<evidence type="ECO:0000256" key="2">
    <source>
        <dbReference type="ARBA" id="ARBA00008588"/>
    </source>
</evidence>
<feature type="domain" description="Fibronectin type-III" evidence="17">
    <location>
        <begin position="738"/>
        <end position="831"/>
    </location>
</feature>
<dbReference type="Ensembl" id="ENSLLET00000003326.1">
    <property type="protein sequence ID" value="ENSLLEP00000003179.1"/>
    <property type="gene ID" value="ENSLLEG00000001982.1"/>
</dbReference>
<dbReference type="PANTHER" id="PTHR44170">
    <property type="entry name" value="PROTEIN SIDEKICK"/>
    <property type="match status" value="1"/>
</dbReference>
<accession>A0A8C5LVL2</accession>
<evidence type="ECO:0000256" key="3">
    <source>
        <dbReference type="ARBA" id="ARBA00022475"/>
    </source>
</evidence>
<evidence type="ECO:0000256" key="15">
    <source>
        <dbReference type="SAM" id="SignalP"/>
    </source>
</evidence>
<evidence type="ECO:0000256" key="8">
    <source>
        <dbReference type="ARBA" id="ARBA00022989"/>
    </source>
</evidence>
<feature type="region of interest" description="Disordered" evidence="13">
    <location>
        <begin position="719"/>
        <end position="743"/>
    </location>
</feature>
<evidence type="ECO:0000313" key="18">
    <source>
        <dbReference type="Ensembl" id="ENSLLEP00000003179.1"/>
    </source>
</evidence>
<evidence type="ECO:0000259" key="17">
    <source>
        <dbReference type="PROSITE" id="PS50853"/>
    </source>
</evidence>
<feature type="chain" id="PRO_5034117152" description="Neurofascin" evidence="15">
    <location>
        <begin position="21"/>
        <end position="1264"/>
    </location>
</feature>
<feature type="domain" description="Ig-like" evidence="16">
    <location>
        <begin position="347"/>
        <end position="432"/>
    </location>
</feature>
<comment type="similarity">
    <text evidence="2">Belongs to the immunoglobulin superfamily. L1/neurofascin/NgCAM family.</text>
</comment>
<dbReference type="InterPro" id="IPR003599">
    <property type="entry name" value="Ig_sub"/>
</dbReference>
<feature type="domain" description="Fibronectin type-III" evidence="17">
    <location>
        <begin position="942"/>
        <end position="1038"/>
    </location>
</feature>
<dbReference type="SMART" id="SM00408">
    <property type="entry name" value="IGc2"/>
    <property type="match status" value="6"/>
</dbReference>
<evidence type="ECO:0000313" key="19">
    <source>
        <dbReference type="Proteomes" id="UP000694569"/>
    </source>
</evidence>
<dbReference type="InterPro" id="IPR013098">
    <property type="entry name" value="Ig_I-set"/>
</dbReference>
<feature type="domain" description="Ig-like" evidence="16">
    <location>
        <begin position="133"/>
        <end position="220"/>
    </location>
</feature>
<dbReference type="SUPFAM" id="SSF48726">
    <property type="entry name" value="Immunoglobulin"/>
    <property type="match status" value="6"/>
</dbReference>
<dbReference type="GO" id="GO:0007420">
    <property type="term" value="P:brain development"/>
    <property type="evidence" value="ECO:0007669"/>
    <property type="project" value="TreeGrafter"/>
</dbReference>
<feature type="domain" description="Ig-like" evidence="16">
    <location>
        <begin position="254"/>
        <end position="342"/>
    </location>
</feature>
<keyword evidence="3" id="KW-1003">Cell membrane</keyword>
<dbReference type="FunFam" id="2.60.40.10:FF:000574">
    <property type="entry name" value="neurofascin isoform X1"/>
    <property type="match status" value="1"/>
</dbReference>
<dbReference type="PROSITE" id="PS50853">
    <property type="entry name" value="FN3"/>
    <property type="match status" value="4"/>
</dbReference>
<organism evidence="18 19">
    <name type="scientific">Leptobrachium leishanense</name>
    <name type="common">Leishan spiny toad</name>
    <dbReference type="NCBI Taxonomy" id="445787"/>
    <lineage>
        <taxon>Eukaryota</taxon>
        <taxon>Metazoa</taxon>
        <taxon>Chordata</taxon>
        <taxon>Craniata</taxon>
        <taxon>Vertebrata</taxon>
        <taxon>Euteleostomi</taxon>
        <taxon>Amphibia</taxon>
        <taxon>Batrachia</taxon>
        <taxon>Anura</taxon>
        <taxon>Pelobatoidea</taxon>
        <taxon>Megophryidae</taxon>
        <taxon>Leptobrachium</taxon>
    </lineage>
</organism>
<name>A0A8C5LVL2_9ANUR</name>
<dbReference type="SUPFAM" id="SSF49265">
    <property type="entry name" value="Fibronectin type III"/>
    <property type="match status" value="3"/>
</dbReference>
<dbReference type="FunFam" id="2.60.40.10:FF:000512">
    <property type="entry name" value="neurofascin isoform X1"/>
    <property type="match status" value="1"/>
</dbReference>
<dbReference type="GO" id="GO:0007411">
    <property type="term" value="P:axon guidance"/>
    <property type="evidence" value="ECO:0007669"/>
    <property type="project" value="TreeGrafter"/>
</dbReference>
<dbReference type="Gene3D" id="2.60.40.10">
    <property type="entry name" value="Immunoglobulins"/>
    <property type="match status" value="11"/>
</dbReference>
<keyword evidence="4 14" id="KW-0812">Transmembrane</keyword>
<feature type="domain" description="Ig-like" evidence="16">
    <location>
        <begin position="437"/>
        <end position="527"/>
    </location>
</feature>
<dbReference type="FunFam" id="2.60.40.10:FF:000057">
    <property type="entry name" value="neural cell adhesion molecule L1"/>
    <property type="match status" value="1"/>
</dbReference>
<dbReference type="FunFam" id="2.60.40.10:FF:000005">
    <property type="entry name" value="Neuronal cell adhesion molecule"/>
    <property type="match status" value="1"/>
</dbReference>
<dbReference type="FunFam" id="2.60.40.10:FF:000347">
    <property type="entry name" value="Neuronal cell adhesion molecule"/>
    <property type="match status" value="1"/>
</dbReference>
<dbReference type="InterPro" id="IPR013783">
    <property type="entry name" value="Ig-like_fold"/>
</dbReference>